<feature type="domain" description="EF-hand" evidence="4">
    <location>
        <begin position="155"/>
        <end position="190"/>
    </location>
</feature>
<dbReference type="EMBL" id="CM026425">
    <property type="protein sequence ID" value="KAG0577069.1"/>
    <property type="molecule type" value="Genomic_DNA"/>
</dbReference>
<dbReference type="InterPro" id="IPR002048">
    <property type="entry name" value="EF_hand_dom"/>
</dbReference>
<dbReference type="PROSITE" id="PS00018">
    <property type="entry name" value="EF_HAND_1"/>
    <property type="match status" value="4"/>
</dbReference>
<accession>A0A8T0I288</accession>
<evidence type="ECO:0000313" key="5">
    <source>
        <dbReference type="EMBL" id="KAG0577069.1"/>
    </source>
</evidence>
<dbReference type="FunFam" id="1.10.238.10:FF:000001">
    <property type="entry name" value="Calmodulin 1"/>
    <property type="match status" value="1"/>
</dbReference>
<evidence type="ECO:0000313" key="6">
    <source>
        <dbReference type="Proteomes" id="UP000822688"/>
    </source>
</evidence>
<gene>
    <name evidence="5" type="ORF">KC19_5G128500</name>
</gene>
<proteinExistence type="predicted"/>
<feature type="domain" description="EF-hand" evidence="4">
    <location>
        <begin position="26"/>
        <end position="61"/>
    </location>
</feature>
<dbReference type="InterPro" id="IPR011992">
    <property type="entry name" value="EF-hand-dom_pair"/>
</dbReference>
<evidence type="ECO:0000256" key="2">
    <source>
        <dbReference type="ARBA" id="ARBA00022737"/>
    </source>
</evidence>
<comment type="caution">
    <text evidence="5">The sequence shown here is derived from an EMBL/GenBank/DDBJ whole genome shotgun (WGS) entry which is preliminary data.</text>
</comment>
<organism evidence="5 6">
    <name type="scientific">Ceratodon purpureus</name>
    <name type="common">Fire moss</name>
    <name type="synonym">Dicranum purpureum</name>
    <dbReference type="NCBI Taxonomy" id="3225"/>
    <lineage>
        <taxon>Eukaryota</taxon>
        <taxon>Viridiplantae</taxon>
        <taxon>Streptophyta</taxon>
        <taxon>Embryophyta</taxon>
        <taxon>Bryophyta</taxon>
        <taxon>Bryophytina</taxon>
        <taxon>Bryopsida</taxon>
        <taxon>Dicranidae</taxon>
        <taxon>Pseudoditrichales</taxon>
        <taxon>Ditrichaceae</taxon>
        <taxon>Ceratodon</taxon>
    </lineage>
</organism>
<evidence type="ECO:0000259" key="4">
    <source>
        <dbReference type="PROSITE" id="PS50222"/>
    </source>
</evidence>
<evidence type="ECO:0000256" key="3">
    <source>
        <dbReference type="ARBA" id="ARBA00022837"/>
    </source>
</evidence>
<dbReference type="InterPro" id="IPR039647">
    <property type="entry name" value="EF_hand_pair_protein_CML-like"/>
</dbReference>
<dbReference type="PANTHER" id="PTHR10891">
    <property type="entry name" value="EF-HAND CALCIUM-BINDING DOMAIN CONTAINING PROTEIN"/>
    <property type="match status" value="1"/>
</dbReference>
<dbReference type="Proteomes" id="UP000822688">
    <property type="component" value="Chromosome 5"/>
</dbReference>
<dbReference type="PROSITE" id="PS50222">
    <property type="entry name" value="EF_HAND_2"/>
    <property type="match status" value="4"/>
</dbReference>
<dbReference type="GO" id="GO:0005509">
    <property type="term" value="F:calcium ion binding"/>
    <property type="evidence" value="ECO:0007669"/>
    <property type="project" value="InterPro"/>
</dbReference>
<keyword evidence="2" id="KW-0677">Repeat</keyword>
<name>A0A8T0I288_CERPU</name>
<dbReference type="AlphaFoldDB" id="A0A8T0I288"/>
<keyword evidence="3" id="KW-0106">Calcium</keyword>
<protein>
    <recommendedName>
        <fullName evidence="4">EF-hand domain-containing protein</fullName>
    </recommendedName>
</protein>
<keyword evidence="1" id="KW-0479">Metal-binding</keyword>
<sequence>MESRIMQRGGDDSSCRPQFDLNLPPQLVQELADSFRFFDRNGDGRISKEELGAVVRSLGQKVSDADLEKLMCEVDTNGDGFIDFEEFMDLNTRAMVADCSSVMPDVCSGIPAQSTGSSDASAMLSAFNVFDVDKDGLISAEELHYVLAGFGDEKVSVDDCRCMIQCVDEDGDQMVNFREFEALMNGSFVF</sequence>
<feature type="domain" description="EF-hand" evidence="4">
    <location>
        <begin position="118"/>
        <end position="153"/>
    </location>
</feature>
<feature type="domain" description="EF-hand" evidence="4">
    <location>
        <begin position="62"/>
        <end position="97"/>
    </location>
</feature>
<dbReference type="SMART" id="SM00054">
    <property type="entry name" value="EFh"/>
    <property type="match status" value="4"/>
</dbReference>
<reference evidence="5" key="1">
    <citation type="submission" date="2020-06" db="EMBL/GenBank/DDBJ databases">
        <title>WGS assembly of Ceratodon purpureus strain R40.</title>
        <authorList>
            <person name="Carey S.B."/>
            <person name="Jenkins J."/>
            <person name="Shu S."/>
            <person name="Lovell J.T."/>
            <person name="Sreedasyam A."/>
            <person name="Maumus F."/>
            <person name="Tiley G.P."/>
            <person name="Fernandez-Pozo N."/>
            <person name="Barry K."/>
            <person name="Chen C."/>
            <person name="Wang M."/>
            <person name="Lipzen A."/>
            <person name="Daum C."/>
            <person name="Saski C.A."/>
            <person name="Payton A.C."/>
            <person name="Mcbreen J.C."/>
            <person name="Conrad R.E."/>
            <person name="Kollar L.M."/>
            <person name="Olsson S."/>
            <person name="Huttunen S."/>
            <person name="Landis J.B."/>
            <person name="Wickett N.J."/>
            <person name="Johnson M.G."/>
            <person name="Rensing S.A."/>
            <person name="Grimwood J."/>
            <person name="Schmutz J."/>
            <person name="Mcdaniel S.F."/>
        </authorList>
    </citation>
    <scope>NUCLEOTIDE SEQUENCE</scope>
    <source>
        <strain evidence="5">R40</strain>
    </source>
</reference>
<dbReference type="Gene3D" id="1.10.238.10">
    <property type="entry name" value="EF-hand"/>
    <property type="match status" value="2"/>
</dbReference>
<dbReference type="InterPro" id="IPR018247">
    <property type="entry name" value="EF_Hand_1_Ca_BS"/>
</dbReference>
<dbReference type="SUPFAM" id="SSF47473">
    <property type="entry name" value="EF-hand"/>
    <property type="match status" value="1"/>
</dbReference>
<keyword evidence="6" id="KW-1185">Reference proteome</keyword>
<evidence type="ECO:0000256" key="1">
    <source>
        <dbReference type="ARBA" id="ARBA00022723"/>
    </source>
</evidence>
<dbReference type="Pfam" id="PF13499">
    <property type="entry name" value="EF-hand_7"/>
    <property type="match status" value="2"/>
</dbReference>
<dbReference type="CDD" id="cd00051">
    <property type="entry name" value="EFh"/>
    <property type="match status" value="1"/>
</dbReference>